<proteinExistence type="predicted"/>
<name>A0A699XN43_TANCI</name>
<feature type="non-terminal residue" evidence="2">
    <location>
        <position position="1"/>
    </location>
</feature>
<feature type="compositionally biased region" description="Low complexity" evidence="1">
    <location>
        <begin position="41"/>
        <end position="50"/>
    </location>
</feature>
<evidence type="ECO:0000256" key="1">
    <source>
        <dbReference type="SAM" id="MobiDB-lite"/>
    </source>
</evidence>
<evidence type="ECO:0000313" key="2">
    <source>
        <dbReference type="EMBL" id="GFD61209.1"/>
    </source>
</evidence>
<organism evidence="2">
    <name type="scientific">Tanacetum cinerariifolium</name>
    <name type="common">Dalmatian daisy</name>
    <name type="synonym">Chrysanthemum cinerariifolium</name>
    <dbReference type="NCBI Taxonomy" id="118510"/>
    <lineage>
        <taxon>Eukaryota</taxon>
        <taxon>Viridiplantae</taxon>
        <taxon>Streptophyta</taxon>
        <taxon>Embryophyta</taxon>
        <taxon>Tracheophyta</taxon>
        <taxon>Spermatophyta</taxon>
        <taxon>Magnoliopsida</taxon>
        <taxon>eudicotyledons</taxon>
        <taxon>Gunneridae</taxon>
        <taxon>Pentapetalae</taxon>
        <taxon>asterids</taxon>
        <taxon>campanulids</taxon>
        <taxon>Asterales</taxon>
        <taxon>Asteraceae</taxon>
        <taxon>Asteroideae</taxon>
        <taxon>Anthemideae</taxon>
        <taxon>Anthemidinae</taxon>
        <taxon>Tanacetum</taxon>
    </lineage>
</organism>
<accession>A0A699XN43</accession>
<reference evidence="2" key="1">
    <citation type="journal article" date="2019" name="Sci. Rep.">
        <title>Draft genome of Tanacetum cinerariifolium, the natural source of mosquito coil.</title>
        <authorList>
            <person name="Yamashiro T."/>
            <person name="Shiraishi A."/>
            <person name="Satake H."/>
            <person name="Nakayama K."/>
        </authorList>
    </citation>
    <scope>NUCLEOTIDE SEQUENCE</scope>
</reference>
<sequence length="50" mass="4956">GGRSPTAPGELISQGETRPACGRRRARAGWGNGAVGGGARRAGPALVGRE</sequence>
<dbReference type="AlphaFoldDB" id="A0A699XN43"/>
<feature type="region of interest" description="Disordered" evidence="1">
    <location>
        <begin position="1"/>
        <end position="50"/>
    </location>
</feature>
<feature type="compositionally biased region" description="Gly residues" evidence="1">
    <location>
        <begin position="30"/>
        <end position="40"/>
    </location>
</feature>
<gene>
    <name evidence="2" type="ORF">Tci_933178</name>
</gene>
<dbReference type="EMBL" id="BKCJ011888230">
    <property type="protein sequence ID" value="GFD61209.1"/>
    <property type="molecule type" value="Genomic_DNA"/>
</dbReference>
<comment type="caution">
    <text evidence="2">The sequence shown here is derived from an EMBL/GenBank/DDBJ whole genome shotgun (WGS) entry which is preliminary data.</text>
</comment>
<protein>
    <submittedName>
        <fullName evidence="2">Uncharacterized protein</fullName>
    </submittedName>
</protein>